<feature type="transmembrane region" description="Helical" evidence="1">
    <location>
        <begin position="20"/>
        <end position="38"/>
    </location>
</feature>
<dbReference type="RefSeq" id="WP_135201831.1">
    <property type="nucleotide sequence ID" value="NZ_SPVG01000123.1"/>
</dbReference>
<keyword evidence="3" id="KW-1185">Reference proteome</keyword>
<dbReference type="SUPFAM" id="SSF54523">
    <property type="entry name" value="Pili subunits"/>
    <property type="match status" value="1"/>
</dbReference>
<keyword evidence="1" id="KW-1133">Transmembrane helix</keyword>
<dbReference type="AlphaFoldDB" id="A0A4Y9SFG9"/>
<dbReference type="OrthoDB" id="9788802at2"/>
<dbReference type="Gene3D" id="3.30.700.10">
    <property type="entry name" value="Glycoprotein, Type 4 Pilin"/>
    <property type="match status" value="1"/>
</dbReference>
<keyword evidence="1" id="KW-0812">Transmembrane</keyword>
<dbReference type="EMBL" id="SPVG01000123">
    <property type="protein sequence ID" value="TFW22391.1"/>
    <property type="molecule type" value="Genomic_DNA"/>
</dbReference>
<dbReference type="Pfam" id="PF07963">
    <property type="entry name" value="N_methyl"/>
    <property type="match status" value="1"/>
</dbReference>
<sequence length="296" mass="31022">MKLTLFKTARRERGFTLVEAIVVMVLTAILAGIAVVFIRRPVQGYVDTAARADMADAAEIVLRRMSREIHTALPNSIRFMVIGNTSFIEFIPTKSGGQYLSTSDGAPASLKPLDTTGASLQFQIVGPVPSGVYAITPQDAIVIYNLGSGIANADAYAGTNRAGVSQVTNGVVTMTNNPFNANNASPGKRFSVVTQPVTYACVNSAAGTGRLLRYANYGYTPNQVDPATRTDPNGNPVTPALMTANVLACQFSVTAAANQLTALVGLSIALAHPSPDAPNGVETATLALQIHVDNTP</sequence>
<dbReference type="InterPro" id="IPR012902">
    <property type="entry name" value="N_methyl_site"/>
</dbReference>
<gene>
    <name evidence="2" type="ORF">E4L98_12215</name>
</gene>
<keyword evidence="1" id="KW-0472">Membrane</keyword>
<accession>A0A4Y9SFG9</accession>
<dbReference type="NCBIfam" id="TIGR02532">
    <property type="entry name" value="IV_pilin_GFxxxE"/>
    <property type="match status" value="1"/>
</dbReference>
<evidence type="ECO:0000313" key="3">
    <source>
        <dbReference type="Proteomes" id="UP000297729"/>
    </source>
</evidence>
<dbReference type="Proteomes" id="UP000297729">
    <property type="component" value="Unassembled WGS sequence"/>
</dbReference>
<evidence type="ECO:0000256" key="1">
    <source>
        <dbReference type="SAM" id="Phobius"/>
    </source>
</evidence>
<proteinExistence type="predicted"/>
<comment type="caution">
    <text evidence="2">The sequence shown here is derived from an EMBL/GenBank/DDBJ whole genome shotgun (WGS) entry which is preliminary data.</text>
</comment>
<evidence type="ECO:0000313" key="2">
    <source>
        <dbReference type="EMBL" id="TFW22391.1"/>
    </source>
</evidence>
<reference evidence="2 3" key="1">
    <citation type="submission" date="2019-03" db="EMBL/GenBank/DDBJ databases">
        <title>Draft Genome Sequence of Duganella callidus sp. nov., a Novel Duganella Species Isolated from Cultivated Soil.</title>
        <authorList>
            <person name="Raths R."/>
            <person name="Peta V."/>
            <person name="Bucking H."/>
        </authorList>
    </citation>
    <scope>NUCLEOTIDE SEQUENCE [LARGE SCALE GENOMIC DNA]</scope>
    <source>
        <strain evidence="2 3">DN04</strain>
    </source>
</reference>
<name>A0A4Y9SFG9_9BURK</name>
<protein>
    <submittedName>
        <fullName evidence="2">Type II secretion system protein</fullName>
    </submittedName>
</protein>
<dbReference type="PROSITE" id="PS00409">
    <property type="entry name" value="PROKAR_NTER_METHYL"/>
    <property type="match status" value="1"/>
</dbReference>
<organism evidence="2 3">
    <name type="scientific">Duganella callida</name>
    <dbReference type="NCBI Taxonomy" id="2561932"/>
    <lineage>
        <taxon>Bacteria</taxon>
        <taxon>Pseudomonadati</taxon>
        <taxon>Pseudomonadota</taxon>
        <taxon>Betaproteobacteria</taxon>
        <taxon>Burkholderiales</taxon>
        <taxon>Oxalobacteraceae</taxon>
        <taxon>Telluria group</taxon>
        <taxon>Duganella</taxon>
    </lineage>
</organism>
<dbReference type="InterPro" id="IPR045584">
    <property type="entry name" value="Pilin-like"/>
</dbReference>